<dbReference type="Pfam" id="PF00669">
    <property type="entry name" value="Flagellin_N"/>
    <property type="match status" value="1"/>
</dbReference>
<dbReference type="PANTHER" id="PTHR42792:SF2">
    <property type="entry name" value="FLAGELLIN"/>
    <property type="match status" value="1"/>
</dbReference>
<dbReference type="Gene3D" id="3.30.70.2120">
    <property type="match status" value="1"/>
</dbReference>
<evidence type="ECO:0000259" key="4">
    <source>
        <dbReference type="Pfam" id="PF00669"/>
    </source>
</evidence>
<feature type="domain" description="Flagellin N-terminal" evidence="4">
    <location>
        <begin position="4"/>
        <end position="141"/>
    </location>
</feature>
<evidence type="ECO:0000256" key="3">
    <source>
        <dbReference type="RuleBase" id="RU362073"/>
    </source>
</evidence>
<proteinExistence type="inferred from homology"/>
<comment type="subcellular location">
    <subcellularLocation>
        <location evidence="3">Secreted</location>
    </subcellularLocation>
    <subcellularLocation>
        <location evidence="3">Bacterial flagellum</location>
    </subcellularLocation>
</comment>
<comment type="similarity">
    <text evidence="1 3">Belongs to the bacterial flagellin family.</text>
</comment>
<sequence>MPVISTNTAANTAVRYLNANSESQSDSLAKLASGSRITRASDDAAGLAISTKISSDVTALEQASTNASHGISILQTADGGAANVSDILERMKTLASQSASGTVTDTERAYIQAEFEELQDEIDAISTSTRYNGQSLLDGTSDFADDTVETAATATGALSDVTASDASLSGTTALADLSLAAGETASFTLTIDGTETTVTLGDDTSVSAQTITAAQIVSAINTATGATNASLDTDGNLVLTDTGALEISVSDFSASGASSFDASSLGLTETSAVGSTEGSVTIAAGETASFKIGTVEVTLGDADSTSTQTLSAQDVADAINSALADANDYSATASVDDDGNLTISTREEGSDASLTLSDFTGIDASDLGLTETSTGVVAATGTTTESASTGADVVVGSDYTDTITLTLTTLTTESLGIKELDVSTQEGAAEALAVLDMAIDDVSKARAEMGATMSRFEFRSTQLETSIENLEAAESAIADVDIATEQAKLSAASVKVQAAVAAASQANEMPENLLKLLQ</sequence>
<keyword evidence="6" id="KW-0969">Cilium</keyword>
<organism evidence="6 7">
    <name type="scientific">Roseibium suaedae</name>
    <dbReference type="NCBI Taxonomy" id="735517"/>
    <lineage>
        <taxon>Bacteria</taxon>
        <taxon>Pseudomonadati</taxon>
        <taxon>Pseudomonadota</taxon>
        <taxon>Alphaproteobacteria</taxon>
        <taxon>Hyphomicrobiales</taxon>
        <taxon>Stappiaceae</taxon>
        <taxon>Roseibium</taxon>
    </lineage>
</organism>
<dbReference type="RefSeq" id="WP_084081974.1">
    <property type="nucleotide sequence ID" value="NZ_FRBW01000002.1"/>
</dbReference>
<evidence type="ECO:0000313" key="6">
    <source>
        <dbReference type="EMBL" id="SHM37674.1"/>
    </source>
</evidence>
<keyword evidence="6" id="KW-0966">Cell projection</keyword>
<dbReference type="InterPro" id="IPR001492">
    <property type="entry name" value="Flagellin"/>
</dbReference>
<keyword evidence="2 3" id="KW-0975">Bacterial flagellum</keyword>
<dbReference type="SUPFAM" id="SSF64518">
    <property type="entry name" value="Phase 1 flagellin"/>
    <property type="match status" value="2"/>
</dbReference>
<keyword evidence="7" id="KW-1185">Reference proteome</keyword>
<dbReference type="InterPro" id="IPR046358">
    <property type="entry name" value="Flagellin_C"/>
</dbReference>
<dbReference type="InterPro" id="IPR001029">
    <property type="entry name" value="Flagellin_N"/>
</dbReference>
<dbReference type="PRINTS" id="PR00207">
    <property type="entry name" value="FLAGELLIN"/>
</dbReference>
<dbReference type="GO" id="GO:0005576">
    <property type="term" value="C:extracellular region"/>
    <property type="evidence" value="ECO:0007669"/>
    <property type="project" value="UniProtKB-SubCell"/>
</dbReference>
<dbReference type="EMBL" id="FRBW01000002">
    <property type="protein sequence ID" value="SHM37674.1"/>
    <property type="molecule type" value="Genomic_DNA"/>
</dbReference>
<name>A0A1M7IAA1_9HYPH</name>
<comment type="function">
    <text evidence="3">Flagellin is the subunit protein which polymerizes to form the filaments of bacterial flagella.</text>
</comment>
<dbReference type="Proteomes" id="UP000186002">
    <property type="component" value="Unassembled WGS sequence"/>
</dbReference>
<dbReference type="PANTHER" id="PTHR42792">
    <property type="entry name" value="FLAGELLIN"/>
    <property type="match status" value="1"/>
</dbReference>
<dbReference type="GO" id="GO:0009288">
    <property type="term" value="C:bacterial-type flagellum"/>
    <property type="evidence" value="ECO:0007669"/>
    <property type="project" value="UniProtKB-SubCell"/>
</dbReference>
<dbReference type="AlphaFoldDB" id="A0A1M7IAA1"/>
<dbReference type="Gene3D" id="6.10.10.10">
    <property type="entry name" value="Flagellar export chaperone, C-terminal domain"/>
    <property type="match status" value="1"/>
</dbReference>
<accession>A0A1M7IAA1</accession>
<evidence type="ECO:0000313" key="7">
    <source>
        <dbReference type="Proteomes" id="UP000186002"/>
    </source>
</evidence>
<dbReference type="Pfam" id="PF00700">
    <property type="entry name" value="Flagellin_C"/>
    <property type="match status" value="1"/>
</dbReference>
<dbReference type="InterPro" id="IPR042187">
    <property type="entry name" value="Flagellin_C_sub2"/>
</dbReference>
<dbReference type="Gene3D" id="1.20.1330.10">
    <property type="entry name" value="f41 fragment of flagellin, N-terminal domain"/>
    <property type="match status" value="2"/>
</dbReference>
<keyword evidence="6" id="KW-0282">Flagellum</keyword>
<gene>
    <name evidence="6" type="ORF">SAMN05444272_2481</name>
</gene>
<protein>
    <recommendedName>
        <fullName evidence="3">Flagellin</fullName>
    </recommendedName>
</protein>
<evidence type="ECO:0000256" key="1">
    <source>
        <dbReference type="ARBA" id="ARBA00005709"/>
    </source>
</evidence>
<dbReference type="STRING" id="735517.SAMN05444272_2481"/>
<feature type="domain" description="Flagellin C-terminal" evidence="5">
    <location>
        <begin position="433"/>
        <end position="517"/>
    </location>
</feature>
<reference evidence="6 7" key="1">
    <citation type="submission" date="2016-11" db="EMBL/GenBank/DDBJ databases">
        <authorList>
            <person name="Jaros S."/>
            <person name="Januszkiewicz K."/>
            <person name="Wedrychowicz H."/>
        </authorList>
    </citation>
    <scope>NUCLEOTIDE SEQUENCE [LARGE SCALE GENOMIC DNA]</scope>
    <source>
        <strain evidence="6 7">DSM 22153</strain>
    </source>
</reference>
<evidence type="ECO:0000256" key="2">
    <source>
        <dbReference type="ARBA" id="ARBA00023143"/>
    </source>
</evidence>
<evidence type="ECO:0000259" key="5">
    <source>
        <dbReference type="Pfam" id="PF00700"/>
    </source>
</evidence>
<keyword evidence="3" id="KW-0964">Secreted</keyword>
<dbReference type="GO" id="GO:0005198">
    <property type="term" value="F:structural molecule activity"/>
    <property type="evidence" value="ECO:0007669"/>
    <property type="project" value="UniProtKB-UniRule"/>
</dbReference>